<dbReference type="EMBL" id="JAVHNS010000002">
    <property type="protein sequence ID" value="KAK6362130.1"/>
    <property type="molecule type" value="Genomic_DNA"/>
</dbReference>
<evidence type="ECO:0000256" key="1">
    <source>
        <dbReference type="SAM" id="SignalP"/>
    </source>
</evidence>
<comment type="caution">
    <text evidence="2">The sequence shown here is derived from an EMBL/GenBank/DDBJ whole genome shotgun (WGS) entry which is preliminary data.</text>
</comment>
<sequence length="291" mass="30861">MRYQNGLLLLLTAASSVSAQLIKCNADNCLRGIRASQITTRSGSADCASYLRTVITPVTSISLVVVTPTTTRTVAGVVTTVAVSAIEAEESPTTFTPSAIPSYASLCSGSVRYSSACLCMEATPQVTVDATPTTTFTLTETSLQPTTPDPTATATVVKFLIQLKNGVTPGAYLKAVPWEVNRDFVLVLPTYNANDATVFLLDQYGKLTSTTGTPRTGLGDSGIYGDYVSFNDPDGRYPFFLFCAINEFNILNCRGGPYEQFKMATGPSGWYITPKGAPANALVMKAVPPPS</sequence>
<keyword evidence="3" id="KW-1185">Reference proteome</keyword>
<evidence type="ECO:0000313" key="3">
    <source>
        <dbReference type="Proteomes" id="UP001373714"/>
    </source>
</evidence>
<reference evidence="2 3" key="1">
    <citation type="submission" date="2019-10" db="EMBL/GenBank/DDBJ databases">
        <authorList>
            <person name="Palmer J.M."/>
        </authorList>
    </citation>
    <scope>NUCLEOTIDE SEQUENCE [LARGE SCALE GENOMIC DNA]</scope>
    <source>
        <strain evidence="2 3">TWF730</strain>
    </source>
</reference>
<accession>A0AAV9VJI6</accession>
<protein>
    <submittedName>
        <fullName evidence="2">Uncharacterized protein</fullName>
    </submittedName>
</protein>
<proteinExistence type="predicted"/>
<organism evidence="2 3">
    <name type="scientific">Orbilia blumenaviensis</name>
    <dbReference type="NCBI Taxonomy" id="1796055"/>
    <lineage>
        <taxon>Eukaryota</taxon>
        <taxon>Fungi</taxon>
        <taxon>Dikarya</taxon>
        <taxon>Ascomycota</taxon>
        <taxon>Pezizomycotina</taxon>
        <taxon>Orbiliomycetes</taxon>
        <taxon>Orbiliales</taxon>
        <taxon>Orbiliaceae</taxon>
        <taxon>Orbilia</taxon>
    </lineage>
</organism>
<feature type="signal peptide" evidence="1">
    <location>
        <begin position="1"/>
        <end position="19"/>
    </location>
</feature>
<evidence type="ECO:0000313" key="2">
    <source>
        <dbReference type="EMBL" id="KAK6362130.1"/>
    </source>
</evidence>
<feature type="chain" id="PRO_5043485758" evidence="1">
    <location>
        <begin position="20"/>
        <end position="291"/>
    </location>
</feature>
<gene>
    <name evidence="2" type="ORF">TWF730_005827</name>
</gene>
<dbReference type="AlphaFoldDB" id="A0AAV9VJI6"/>
<keyword evidence="1" id="KW-0732">Signal</keyword>
<dbReference type="Proteomes" id="UP001373714">
    <property type="component" value="Unassembled WGS sequence"/>
</dbReference>
<name>A0AAV9VJI6_9PEZI</name>